<proteinExistence type="predicted"/>
<accession>G5J4N8</accession>
<reference evidence="1 2" key="1">
    <citation type="journal article" date="2011" name="Front. Microbiol.">
        <title>Two Strains of Crocosphaera watsonii with Highly Conserved Genomes are Distinguished by Strain-Specific Features.</title>
        <authorList>
            <person name="Bench S.R."/>
            <person name="Ilikchyan I.N."/>
            <person name="Tripp H.J."/>
            <person name="Zehr J.P."/>
        </authorList>
    </citation>
    <scope>NUCLEOTIDE SEQUENCE [LARGE SCALE GENOMIC DNA]</scope>
    <source>
        <strain evidence="1 2">WH 0003</strain>
    </source>
</reference>
<dbReference type="AlphaFoldDB" id="G5J4N8"/>
<gene>
    <name evidence="1" type="ORF">CWATWH0003_2457b4</name>
</gene>
<evidence type="ECO:0000313" key="1">
    <source>
        <dbReference type="EMBL" id="EHJ12865.1"/>
    </source>
</evidence>
<name>G5J4N8_CROWT</name>
<dbReference type="Proteomes" id="UP000003477">
    <property type="component" value="Unassembled WGS sequence"/>
</dbReference>
<protein>
    <submittedName>
        <fullName evidence="1">Uncharacterized protein</fullName>
    </submittedName>
</protein>
<organism evidence="1 2">
    <name type="scientific">Crocosphaera watsonii WH 0003</name>
    <dbReference type="NCBI Taxonomy" id="423471"/>
    <lineage>
        <taxon>Bacteria</taxon>
        <taxon>Bacillati</taxon>
        <taxon>Cyanobacteriota</taxon>
        <taxon>Cyanophyceae</taxon>
        <taxon>Oscillatoriophycideae</taxon>
        <taxon>Chroococcales</taxon>
        <taxon>Aphanothecaceae</taxon>
        <taxon>Crocosphaera</taxon>
    </lineage>
</organism>
<sequence length="39" mass="4764">MSEKALQYMLRHHIIEEIDSLYDFEILLVKMWVKQRANA</sequence>
<comment type="caution">
    <text evidence="1">The sequence shown here is derived from an EMBL/GenBank/DDBJ whole genome shotgun (WGS) entry which is preliminary data.</text>
</comment>
<evidence type="ECO:0000313" key="2">
    <source>
        <dbReference type="Proteomes" id="UP000003477"/>
    </source>
</evidence>
<dbReference type="EMBL" id="AESD01000364">
    <property type="protein sequence ID" value="EHJ12865.1"/>
    <property type="molecule type" value="Genomic_DNA"/>
</dbReference>